<sequence>MKGFENTGNTCYFNTAVQCLVNIPVMSNHFLRCPYNGPCEFTKVYSSLIHAYWMKNGIVDMTPLLMSFRKIFPRFGENEQHDVQEAIMCIIDILERAEPIIKDWLYGKKIQETVWPGGKSSNEEECCVHLMRADGSDMSKMLEESTKWNVLENFQDADGKVHNVAVTRMVFSKLPKVLMISFDRKSHVKVFETIRINTNDYELIGSAIHMGIQNDGHYVSFVKRKDKWLLINDESMKEHPLPIEAGHYFMVYNLKTP</sequence>
<organism evidence="2">
    <name type="scientific">Mantoniella tinhauana virus 1</name>
    <dbReference type="NCBI Taxonomy" id="3111543"/>
    <lineage>
        <taxon>Viruses</taxon>
    </lineage>
</organism>
<dbReference type="PROSITE" id="PS50235">
    <property type="entry name" value="USP_3"/>
    <property type="match status" value="1"/>
</dbReference>
<accession>A0AB38ZM32</accession>
<dbReference type="GO" id="GO:0004843">
    <property type="term" value="F:cysteine-type deubiquitinase activity"/>
    <property type="evidence" value="ECO:0007669"/>
    <property type="project" value="InterPro"/>
</dbReference>
<dbReference type="GO" id="GO:0016579">
    <property type="term" value="P:protein deubiquitination"/>
    <property type="evidence" value="ECO:0007669"/>
    <property type="project" value="InterPro"/>
</dbReference>
<name>A0AB38ZM32_9VIRU</name>
<dbReference type="InterPro" id="IPR050164">
    <property type="entry name" value="Peptidase_C19"/>
</dbReference>
<dbReference type="Gene3D" id="3.90.70.10">
    <property type="entry name" value="Cysteine proteinases"/>
    <property type="match status" value="1"/>
</dbReference>
<dbReference type="EMBL" id="PP130629">
    <property type="protein sequence ID" value="XAO13428.1"/>
    <property type="molecule type" value="Genomic_DNA"/>
</dbReference>
<dbReference type="InterPro" id="IPR001394">
    <property type="entry name" value="Peptidase_C19_UCH"/>
</dbReference>
<dbReference type="InterPro" id="IPR038765">
    <property type="entry name" value="Papain-like_cys_pep_sf"/>
</dbReference>
<feature type="domain" description="USP" evidence="1">
    <location>
        <begin position="2"/>
        <end position="255"/>
    </location>
</feature>
<dbReference type="Pfam" id="PF00443">
    <property type="entry name" value="UCH"/>
    <property type="match status" value="1"/>
</dbReference>
<dbReference type="InterPro" id="IPR028889">
    <property type="entry name" value="USP"/>
</dbReference>
<protein>
    <recommendedName>
        <fullName evidence="1">USP domain-containing protein</fullName>
    </recommendedName>
</protein>
<evidence type="ECO:0000259" key="1">
    <source>
        <dbReference type="PROSITE" id="PS50235"/>
    </source>
</evidence>
<dbReference type="SUPFAM" id="SSF54001">
    <property type="entry name" value="Cysteine proteinases"/>
    <property type="match status" value="1"/>
</dbReference>
<reference evidence="2" key="1">
    <citation type="submission" date="2024-01" db="EMBL/GenBank/DDBJ databases">
        <title>Genomic and biogeographic characterisation of Mantoniella tinhauana virus 1, the first discovered Mantoniella-infecting prasinovirus.</title>
        <authorList>
            <person name="Rey Redondo E."/>
            <person name="Yung C.C.M."/>
        </authorList>
    </citation>
    <scope>NUCLEOTIDE SEQUENCE</scope>
    <source>
        <strain evidence="2">Lau Fau Shan</strain>
    </source>
</reference>
<proteinExistence type="predicted"/>
<dbReference type="PANTHER" id="PTHR24006">
    <property type="entry name" value="UBIQUITIN CARBOXYL-TERMINAL HYDROLASE"/>
    <property type="match status" value="1"/>
</dbReference>
<dbReference type="CDD" id="cd02257">
    <property type="entry name" value="Peptidase_C19"/>
    <property type="match status" value="1"/>
</dbReference>
<evidence type="ECO:0000313" key="2">
    <source>
        <dbReference type="EMBL" id="XAO13428.1"/>
    </source>
</evidence>